<dbReference type="AlphaFoldDB" id="A0A9X6LI65"/>
<dbReference type="InterPro" id="IPR036638">
    <property type="entry name" value="HLH_DNA-bd_sf"/>
</dbReference>
<organism evidence="1 2">
    <name type="scientific">Bacillus thuringiensis serovar iberica</name>
    <dbReference type="NCBI Taxonomy" id="180866"/>
    <lineage>
        <taxon>Bacteria</taxon>
        <taxon>Bacillati</taxon>
        <taxon>Bacillota</taxon>
        <taxon>Bacilli</taxon>
        <taxon>Bacillales</taxon>
        <taxon>Bacillaceae</taxon>
        <taxon>Bacillus</taxon>
        <taxon>Bacillus cereus group</taxon>
    </lineage>
</organism>
<evidence type="ECO:0000313" key="1">
    <source>
        <dbReference type="EMBL" id="OUB46410.1"/>
    </source>
</evidence>
<reference evidence="1 2" key="1">
    <citation type="submission" date="2016-10" db="EMBL/GenBank/DDBJ databases">
        <title>Comparative genomics of Bacillus thuringiensis reveals a path to pathogens against multiple invertebrate hosts.</title>
        <authorList>
            <person name="Zheng J."/>
            <person name="Gao Q."/>
            <person name="Liu H."/>
            <person name="Peng D."/>
            <person name="Ruan L."/>
            <person name="Sun M."/>
        </authorList>
    </citation>
    <scope>NUCLEOTIDE SEQUENCE [LARGE SCALE GENOMIC DNA]</scope>
    <source>
        <strain evidence="1">BGSC 4BW1</strain>
    </source>
</reference>
<dbReference type="RefSeq" id="WP_254914054.1">
    <property type="nucleotide sequence ID" value="NZ_MOOP01000104.1"/>
</dbReference>
<gene>
    <name evidence="1" type="ORF">BK741_18765</name>
</gene>
<dbReference type="GO" id="GO:0046983">
    <property type="term" value="F:protein dimerization activity"/>
    <property type="evidence" value="ECO:0007669"/>
    <property type="project" value="InterPro"/>
</dbReference>
<comment type="caution">
    <text evidence="1">The sequence shown here is derived from an EMBL/GenBank/DDBJ whole genome shotgun (WGS) entry which is preliminary data.</text>
</comment>
<dbReference type="InterPro" id="IPR018540">
    <property type="entry name" value="Spo0E-like"/>
</dbReference>
<dbReference type="Gene3D" id="4.10.280.10">
    <property type="entry name" value="Helix-loop-helix DNA-binding domain"/>
    <property type="match status" value="1"/>
</dbReference>
<dbReference type="GO" id="GO:0043937">
    <property type="term" value="P:regulation of sporulation"/>
    <property type="evidence" value="ECO:0007669"/>
    <property type="project" value="InterPro"/>
</dbReference>
<name>A0A9X6LI65_BACTU</name>
<dbReference type="InterPro" id="IPR037208">
    <property type="entry name" value="Spo0E-like_sf"/>
</dbReference>
<dbReference type="EMBL" id="MOOP01000104">
    <property type="protein sequence ID" value="OUB46410.1"/>
    <property type="molecule type" value="Genomic_DNA"/>
</dbReference>
<dbReference type="SUPFAM" id="SSF140500">
    <property type="entry name" value="BAS1536-like"/>
    <property type="match status" value="1"/>
</dbReference>
<proteinExistence type="predicted"/>
<dbReference type="Proteomes" id="UP000195120">
    <property type="component" value="Unassembled WGS sequence"/>
</dbReference>
<dbReference type="Pfam" id="PF09388">
    <property type="entry name" value="SpoOE-like"/>
    <property type="match status" value="1"/>
</dbReference>
<sequence length="67" mass="7814">MSTSDILLLQKQIEEKKKQLRQLVKVYGYTDPIVLACRPHDTISGKLYAKDYKPLSLQYFFKMSICS</sequence>
<protein>
    <submittedName>
        <fullName evidence="1">Spo0E family sporulation regulatory protein-aspartic acid phosphatase</fullName>
    </submittedName>
</protein>
<accession>A0A9X6LI65</accession>
<evidence type="ECO:0000313" key="2">
    <source>
        <dbReference type="Proteomes" id="UP000195120"/>
    </source>
</evidence>